<evidence type="ECO:0000313" key="2">
    <source>
        <dbReference type="Proteomes" id="UP000218887"/>
    </source>
</evidence>
<dbReference type="AlphaFoldDB" id="A0A2A2IGQ4"/>
<comment type="caution">
    <text evidence="1">The sequence shown here is derived from an EMBL/GenBank/DDBJ whole genome shotgun (WGS) entry which is preliminary data.</text>
</comment>
<dbReference type="Proteomes" id="UP000218887">
    <property type="component" value="Unassembled WGS sequence"/>
</dbReference>
<sequence length="81" mass="9643">MSFIFFPFHFLEIKKALYKHKFYPVFIEDEYTAVPPLLKRMDVNSSHLIQIRSSLEYSIVTAYLNSRYPIRVTAEIRVSLL</sequence>
<reference evidence="1 2" key="1">
    <citation type="submission" date="2017-08" db="EMBL/GenBank/DDBJ databases">
        <title>Virgibacillus indicus sp. nov. and Virgibacillus profoundi sp. nov, two moderately halophilic bacteria isolated from marine sediment by using the Microfluidic Streak Plate.</title>
        <authorList>
            <person name="Xu B."/>
            <person name="Hu B."/>
            <person name="Wang J."/>
            <person name="Zhu Y."/>
            <person name="Huang L."/>
            <person name="Du W."/>
            <person name="Huang Y."/>
        </authorList>
    </citation>
    <scope>NUCLEOTIDE SEQUENCE [LARGE SCALE GENOMIC DNA]</scope>
    <source>
        <strain evidence="1 2">IO3-P3-H5</strain>
    </source>
</reference>
<gene>
    <name evidence="1" type="ORF">CIL05_05460</name>
</gene>
<protein>
    <submittedName>
        <fullName evidence="1">Uncharacterized protein</fullName>
    </submittedName>
</protein>
<name>A0A2A2IGQ4_9BACI</name>
<evidence type="ECO:0000313" key="1">
    <source>
        <dbReference type="EMBL" id="PAV30548.1"/>
    </source>
</evidence>
<keyword evidence="2" id="KW-1185">Reference proteome</keyword>
<accession>A0A2A2IGQ4</accession>
<dbReference type="EMBL" id="NPOA01000003">
    <property type="protein sequence ID" value="PAV30548.1"/>
    <property type="molecule type" value="Genomic_DNA"/>
</dbReference>
<proteinExistence type="predicted"/>
<organism evidence="1 2">
    <name type="scientific">Virgibacillus profundi</name>
    <dbReference type="NCBI Taxonomy" id="2024555"/>
    <lineage>
        <taxon>Bacteria</taxon>
        <taxon>Bacillati</taxon>
        <taxon>Bacillota</taxon>
        <taxon>Bacilli</taxon>
        <taxon>Bacillales</taxon>
        <taxon>Bacillaceae</taxon>
        <taxon>Virgibacillus</taxon>
    </lineage>
</organism>